<dbReference type="PRINTS" id="PR00463">
    <property type="entry name" value="EP450I"/>
</dbReference>
<evidence type="ECO:0000256" key="10">
    <source>
        <dbReference type="ARBA" id="ARBA00023033"/>
    </source>
</evidence>
<dbReference type="InterPro" id="IPR001128">
    <property type="entry name" value="Cyt_P450"/>
</dbReference>
<evidence type="ECO:0000256" key="7">
    <source>
        <dbReference type="ARBA" id="ARBA00022989"/>
    </source>
</evidence>
<evidence type="ECO:0000256" key="1">
    <source>
        <dbReference type="ARBA" id="ARBA00001971"/>
    </source>
</evidence>
<dbReference type="GO" id="GO:0004497">
    <property type="term" value="F:monooxygenase activity"/>
    <property type="evidence" value="ECO:0007669"/>
    <property type="project" value="UniProtKB-KW"/>
</dbReference>
<evidence type="ECO:0000256" key="6">
    <source>
        <dbReference type="ARBA" id="ARBA00022723"/>
    </source>
</evidence>
<evidence type="ECO:0000313" key="12">
    <source>
        <dbReference type="EMBL" id="KAJ1689782.1"/>
    </source>
</evidence>
<organism evidence="12 13">
    <name type="scientific">Rhynchospora breviuscula</name>
    <dbReference type="NCBI Taxonomy" id="2022672"/>
    <lineage>
        <taxon>Eukaryota</taxon>
        <taxon>Viridiplantae</taxon>
        <taxon>Streptophyta</taxon>
        <taxon>Embryophyta</taxon>
        <taxon>Tracheophyta</taxon>
        <taxon>Spermatophyta</taxon>
        <taxon>Magnoliopsida</taxon>
        <taxon>Liliopsida</taxon>
        <taxon>Poales</taxon>
        <taxon>Cyperaceae</taxon>
        <taxon>Cyperoideae</taxon>
        <taxon>Rhynchosporeae</taxon>
        <taxon>Rhynchospora</taxon>
    </lineage>
</organism>
<comment type="similarity">
    <text evidence="3">Belongs to the cytochrome P450 family.</text>
</comment>
<evidence type="ECO:0000256" key="4">
    <source>
        <dbReference type="ARBA" id="ARBA00022617"/>
    </source>
</evidence>
<keyword evidence="4" id="KW-0349">Heme</keyword>
<dbReference type="AlphaFoldDB" id="A0A9Q0C9N1"/>
<evidence type="ECO:0000256" key="3">
    <source>
        <dbReference type="ARBA" id="ARBA00010617"/>
    </source>
</evidence>
<proteinExistence type="inferred from homology"/>
<dbReference type="GO" id="GO:0005506">
    <property type="term" value="F:iron ion binding"/>
    <property type="evidence" value="ECO:0007669"/>
    <property type="project" value="InterPro"/>
</dbReference>
<keyword evidence="9" id="KW-0408">Iron</keyword>
<sequence>MLRAKLEFMHLIIKETMRLHPPGPFISRECQETCQILGYDIPKGTRRDPRYWKYAEEFKPERFAEYNWDVNFGTDFELIPFGAGRRIYPGTTFALATVELGLVNLLYHFNWELPSGTKPDDLDMTENAGFTASRKSPLLLHARPYHRIHASS</sequence>
<evidence type="ECO:0008006" key="14">
    <source>
        <dbReference type="Google" id="ProtNLM"/>
    </source>
</evidence>
<keyword evidence="10" id="KW-0503">Monooxygenase</keyword>
<keyword evidence="11" id="KW-0472">Membrane</keyword>
<dbReference type="Gene3D" id="1.10.630.10">
    <property type="entry name" value="Cytochrome P450"/>
    <property type="match status" value="1"/>
</dbReference>
<name>A0A9Q0C9N1_9POAL</name>
<dbReference type="Pfam" id="PF00067">
    <property type="entry name" value="p450"/>
    <property type="match status" value="1"/>
</dbReference>
<evidence type="ECO:0000256" key="5">
    <source>
        <dbReference type="ARBA" id="ARBA00022692"/>
    </source>
</evidence>
<accession>A0A9Q0C9N1</accession>
<dbReference type="InterPro" id="IPR002401">
    <property type="entry name" value="Cyt_P450_E_grp-I"/>
</dbReference>
<evidence type="ECO:0000256" key="11">
    <source>
        <dbReference type="ARBA" id="ARBA00023136"/>
    </source>
</evidence>
<comment type="cofactor">
    <cofactor evidence="1">
        <name>heme</name>
        <dbReference type="ChEBI" id="CHEBI:30413"/>
    </cofactor>
</comment>
<keyword evidence="13" id="KW-1185">Reference proteome</keyword>
<keyword evidence="6" id="KW-0479">Metal-binding</keyword>
<dbReference type="InterPro" id="IPR036396">
    <property type="entry name" value="Cyt_P450_sf"/>
</dbReference>
<dbReference type="EMBL" id="JAMQYH010000004">
    <property type="protein sequence ID" value="KAJ1689782.1"/>
    <property type="molecule type" value="Genomic_DNA"/>
</dbReference>
<comment type="caution">
    <text evidence="12">The sequence shown here is derived from an EMBL/GenBank/DDBJ whole genome shotgun (WGS) entry which is preliminary data.</text>
</comment>
<dbReference type="GO" id="GO:0016020">
    <property type="term" value="C:membrane"/>
    <property type="evidence" value="ECO:0007669"/>
    <property type="project" value="UniProtKB-SubCell"/>
</dbReference>
<dbReference type="Proteomes" id="UP001151287">
    <property type="component" value="Unassembled WGS sequence"/>
</dbReference>
<dbReference type="PANTHER" id="PTHR47953">
    <property type="entry name" value="OS08G0105600 PROTEIN"/>
    <property type="match status" value="1"/>
</dbReference>
<dbReference type="SUPFAM" id="SSF48264">
    <property type="entry name" value="Cytochrome P450"/>
    <property type="match status" value="1"/>
</dbReference>
<evidence type="ECO:0000256" key="2">
    <source>
        <dbReference type="ARBA" id="ARBA00004167"/>
    </source>
</evidence>
<evidence type="ECO:0000256" key="8">
    <source>
        <dbReference type="ARBA" id="ARBA00023002"/>
    </source>
</evidence>
<comment type="subcellular location">
    <subcellularLocation>
        <location evidence="2">Membrane</location>
        <topology evidence="2">Single-pass membrane protein</topology>
    </subcellularLocation>
</comment>
<dbReference type="PANTHER" id="PTHR47953:SF19">
    <property type="entry name" value="OS06G0641600 PROTEIN"/>
    <property type="match status" value="1"/>
</dbReference>
<dbReference type="InterPro" id="IPR052306">
    <property type="entry name" value="CYP450_71D"/>
</dbReference>
<keyword evidence="7" id="KW-1133">Transmembrane helix</keyword>
<reference evidence="12" key="1">
    <citation type="journal article" date="2022" name="Cell">
        <title>Repeat-based holocentromeres influence genome architecture and karyotype evolution.</title>
        <authorList>
            <person name="Hofstatter P.G."/>
            <person name="Thangavel G."/>
            <person name="Lux T."/>
            <person name="Neumann P."/>
            <person name="Vondrak T."/>
            <person name="Novak P."/>
            <person name="Zhang M."/>
            <person name="Costa L."/>
            <person name="Castellani M."/>
            <person name="Scott A."/>
            <person name="Toegelov H."/>
            <person name="Fuchs J."/>
            <person name="Mata-Sucre Y."/>
            <person name="Dias Y."/>
            <person name="Vanzela A.L.L."/>
            <person name="Huettel B."/>
            <person name="Almeida C.C.S."/>
            <person name="Simkova H."/>
            <person name="Souza G."/>
            <person name="Pedrosa-Harand A."/>
            <person name="Macas J."/>
            <person name="Mayer K.F.X."/>
            <person name="Houben A."/>
            <person name="Marques A."/>
        </authorList>
    </citation>
    <scope>NUCLEOTIDE SEQUENCE</scope>
    <source>
        <strain evidence="12">RhyBre1mFocal</strain>
    </source>
</reference>
<dbReference type="GO" id="GO:0016705">
    <property type="term" value="F:oxidoreductase activity, acting on paired donors, with incorporation or reduction of molecular oxygen"/>
    <property type="evidence" value="ECO:0007669"/>
    <property type="project" value="InterPro"/>
</dbReference>
<protein>
    <recommendedName>
        <fullName evidence="14">Cytochrome P450</fullName>
    </recommendedName>
</protein>
<dbReference type="OrthoDB" id="755778at2759"/>
<gene>
    <name evidence="12" type="ORF">LUZ63_013937</name>
</gene>
<keyword evidence="5" id="KW-0812">Transmembrane</keyword>
<evidence type="ECO:0000256" key="9">
    <source>
        <dbReference type="ARBA" id="ARBA00023004"/>
    </source>
</evidence>
<dbReference type="GO" id="GO:0020037">
    <property type="term" value="F:heme binding"/>
    <property type="evidence" value="ECO:0007669"/>
    <property type="project" value="InterPro"/>
</dbReference>
<keyword evidence="8" id="KW-0560">Oxidoreductase</keyword>
<evidence type="ECO:0000313" key="13">
    <source>
        <dbReference type="Proteomes" id="UP001151287"/>
    </source>
</evidence>